<protein>
    <submittedName>
        <fullName evidence="2">Uncharacterized protein</fullName>
    </submittedName>
</protein>
<reference evidence="2 3" key="1">
    <citation type="submission" date="2024-06" db="EMBL/GenBank/DDBJ databases">
        <title>A chromosome level genome sequence of Diviner's sage (Salvia divinorum).</title>
        <authorList>
            <person name="Ford S.A."/>
            <person name="Ro D.-K."/>
            <person name="Ness R.W."/>
            <person name="Phillips M.A."/>
        </authorList>
    </citation>
    <scope>NUCLEOTIDE SEQUENCE [LARGE SCALE GENOMIC DNA]</scope>
    <source>
        <strain evidence="2">SAF-2024a</strain>
        <tissue evidence="2">Leaf</tissue>
    </source>
</reference>
<feature type="chain" id="PRO_5044883803" evidence="1">
    <location>
        <begin position="21"/>
        <end position="97"/>
    </location>
</feature>
<evidence type="ECO:0000313" key="3">
    <source>
        <dbReference type="Proteomes" id="UP001567538"/>
    </source>
</evidence>
<evidence type="ECO:0000313" key="2">
    <source>
        <dbReference type="EMBL" id="KAL1552987.1"/>
    </source>
</evidence>
<evidence type="ECO:0000256" key="1">
    <source>
        <dbReference type="SAM" id="SignalP"/>
    </source>
</evidence>
<organism evidence="2 3">
    <name type="scientific">Salvia divinorum</name>
    <name type="common">Maria pastora</name>
    <name type="synonym">Diviner's sage</name>
    <dbReference type="NCBI Taxonomy" id="28513"/>
    <lineage>
        <taxon>Eukaryota</taxon>
        <taxon>Viridiplantae</taxon>
        <taxon>Streptophyta</taxon>
        <taxon>Embryophyta</taxon>
        <taxon>Tracheophyta</taxon>
        <taxon>Spermatophyta</taxon>
        <taxon>Magnoliopsida</taxon>
        <taxon>eudicotyledons</taxon>
        <taxon>Gunneridae</taxon>
        <taxon>Pentapetalae</taxon>
        <taxon>asterids</taxon>
        <taxon>lamiids</taxon>
        <taxon>Lamiales</taxon>
        <taxon>Lamiaceae</taxon>
        <taxon>Nepetoideae</taxon>
        <taxon>Mentheae</taxon>
        <taxon>Salviinae</taxon>
        <taxon>Salvia</taxon>
        <taxon>Salvia subgen. Calosphace</taxon>
    </lineage>
</organism>
<gene>
    <name evidence="2" type="ORF">AAHA92_13719</name>
</gene>
<accession>A0ABD1H989</accession>
<sequence length="97" mass="10836">MALTFLHLGIFLMLANVVEITCNDVMPTIHLISEVTYPTPTRGEGKEAQYILATVYSELRDIKNTGIQTDIYWKVDDAGVSLSYDGINYGPKLPWLA</sequence>
<name>A0ABD1H989_SALDI</name>
<dbReference type="EMBL" id="JBEAFC010000006">
    <property type="protein sequence ID" value="KAL1552987.1"/>
    <property type="molecule type" value="Genomic_DNA"/>
</dbReference>
<feature type="signal peptide" evidence="1">
    <location>
        <begin position="1"/>
        <end position="20"/>
    </location>
</feature>
<proteinExistence type="predicted"/>
<dbReference type="Proteomes" id="UP001567538">
    <property type="component" value="Unassembled WGS sequence"/>
</dbReference>
<keyword evidence="1" id="KW-0732">Signal</keyword>
<keyword evidence="3" id="KW-1185">Reference proteome</keyword>
<comment type="caution">
    <text evidence="2">The sequence shown here is derived from an EMBL/GenBank/DDBJ whole genome shotgun (WGS) entry which is preliminary data.</text>
</comment>
<dbReference type="AlphaFoldDB" id="A0ABD1H989"/>